<evidence type="ECO:0000313" key="2">
    <source>
        <dbReference type="Proteomes" id="UP000662770"/>
    </source>
</evidence>
<name>A0ABX7QVU1_9GAMM</name>
<reference evidence="1 2" key="1">
    <citation type="submission" date="2021-03" db="EMBL/GenBank/DDBJ databases">
        <title>Novel species identification of genus Shewanella.</title>
        <authorList>
            <person name="Liu G."/>
            <person name="Zhang Q."/>
        </authorList>
    </citation>
    <scope>NUCLEOTIDE SEQUENCE [LARGE SCALE GENOMIC DNA]</scope>
    <source>
        <strain evidence="1 2">FJAT-51800</strain>
    </source>
</reference>
<dbReference type="EMBL" id="CP071503">
    <property type="protein sequence ID" value="QSX35110.1"/>
    <property type="molecule type" value="Genomic_DNA"/>
</dbReference>
<keyword evidence="2" id="KW-1185">Reference proteome</keyword>
<accession>A0ABX7QVU1</accession>
<organism evidence="1 2">
    <name type="scientific">Shewanella avicenniae</name>
    <dbReference type="NCBI Taxonomy" id="2814294"/>
    <lineage>
        <taxon>Bacteria</taxon>
        <taxon>Pseudomonadati</taxon>
        <taxon>Pseudomonadota</taxon>
        <taxon>Gammaproteobacteria</taxon>
        <taxon>Alteromonadales</taxon>
        <taxon>Shewanellaceae</taxon>
        <taxon>Shewanella</taxon>
    </lineage>
</organism>
<evidence type="ECO:0000313" key="1">
    <source>
        <dbReference type="EMBL" id="QSX35110.1"/>
    </source>
</evidence>
<sequence>MEKNIRYGLMAEGQASPLGFFLNGYYYDQAKKGSRAEGYVDDSGFFYPSINTADPRSKIPTAKIDGLTLIRLCDVAEFELVRFDA</sequence>
<dbReference type="Proteomes" id="UP000662770">
    <property type="component" value="Chromosome"/>
</dbReference>
<proteinExistence type="predicted"/>
<dbReference type="RefSeq" id="WP_207356304.1">
    <property type="nucleotide sequence ID" value="NZ_CP071503.1"/>
</dbReference>
<gene>
    <name evidence="1" type="ORF">JYB87_07825</name>
</gene>
<protein>
    <submittedName>
        <fullName evidence="1">Uncharacterized protein</fullName>
    </submittedName>
</protein>